<protein>
    <submittedName>
        <fullName evidence="1">Uncharacterized protein</fullName>
    </submittedName>
</protein>
<name>A0A0E9QT58_ANGAN</name>
<dbReference type="EMBL" id="GBXM01088945">
    <property type="protein sequence ID" value="JAH19632.1"/>
    <property type="molecule type" value="Transcribed_RNA"/>
</dbReference>
<dbReference type="AlphaFoldDB" id="A0A0E9QT58"/>
<evidence type="ECO:0000313" key="1">
    <source>
        <dbReference type="EMBL" id="JAH19632.1"/>
    </source>
</evidence>
<proteinExistence type="predicted"/>
<organism evidence="1">
    <name type="scientific">Anguilla anguilla</name>
    <name type="common">European freshwater eel</name>
    <name type="synonym">Muraena anguilla</name>
    <dbReference type="NCBI Taxonomy" id="7936"/>
    <lineage>
        <taxon>Eukaryota</taxon>
        <taxon>Metazoa</taxon>
        <taxon>Chordata</taxon>
        <taxon>Craniata</taxon>
        <taxon>Vertebrata</taxon>
        <taxon>Euteleostomi</taxon>
        <taxon>Actinopterygii</taxon>
        <taxon>Neopterygii</taxon>
        <taxon>Teleostei</taxon>
        <taxon>Anguilliformes</taxon>
        <taxon>Anguillidae</taxon>
        <taxon>Anguilla</taxon>
    </lineage>
</organism>
<reference evidence="1" key="2">
    <citation type="journal article" date="2015" name="Fish Shellfish Immunol.">
        <title>Early steps in the European eel (Anguilla anguilla)-Vibrio vulnificus interaction in the gills: Role of the RtxA13 toxin.</title>
        <authorList>
            <person name="Callol A."/>
            <person name="Pajuelo D."/>
            <person name="Ebbesson L."/>
            <person name="Teles M."/>
            <person name="MacKenzie S."/>
            <person name="Amaro C."/>
        </authorList>
    </citation>
    <scope>NUCLEOTIDE SEQUENCE</scope>
</reference>
<reference evidence="1" key="1">
    <citation type="submission" date="2014-11" db="EMBL/GenBank/DDBJ databases">
        <authorList>
            <person name="Amaro Gonzalez C."/>
        </authorList>
    </citation>
    <scope>NUCLEOTIDE SEQUENCE</scope>
</reference>
<accession>A0A0E9QT58</accession>
<sequence length="79" mass="8663">MVWTLVSSESLNRFLLRSSTTTERILYGPAADAPASVGGLEARSDHTAHPTEEDTCCPCAAPHREPQNVFQFCFSFGFV</sequence>